<evidence type="ECO:0000313" key="2">
    <source>
        <dbReference type="Proteomes" id="UP000521032"/>
    </source>
</evidence>
<name>A0A6V7RLI1_9BACL</name>
<comment type="caution">
    <text evidence="1">The sequence shown here is derived from an EMBL/GenBank/DDBJ whole genome shotgun (WGS) entry which is preliminary data.</text>
</comment>
<dbReference type="Proteomes" id="UP000521032">
    <property type="component" value="Unassembled WGS sequence"/>
</dbReference>
<gene>
    <name evidence="1" type="primary">traP</name>
    <name evidence="1" type="ORF">JEOSCH030_01530</name>
</gene>
<keyword evidence="2" id="KW-1185">Reference proteome</keyword>
<dbReference type="AlphaFoldDB" id="A0A6V7RLI1"/>
<sequence>MYIHSTTGTINYLESIYKEHDNLHIQANGENAVLFYEDDNKESMFKSKRSYKVIDSIGELNDKLPLAVYHIPAYGTGKSMIISHLSDLAEKLKDVRGLNAFRITQNVDEGNYLLLLNFVELSAYHDFKDSDTFKNYLTMDVLKKFQNIEGMFQDYVSSKVYFSLHDYREKIKELDDNY</sequence>
<accession>A0A6V7RLI1</accession>
<dbReference type="RefSeq" id="WP_186088329.1">
    <property type="nucleotide sequence ID" value="NZ_BMDB01000001.1"/>
</dbReference>
<proteinExistence type="predicted"/>
<evidence type="ECO:0000313" key="1">
    <source>
        <dbReference type="EMBL" id="CAD2078437.1"/>
    </source>
</evidence>
<reference evidence="1 2" key="1">
    <citation type="submission" date="2020-07" db="EMBL/GenBank/DDBJ databases">
        <authorList>
            <person name="Criscuolo A."/>
        </authorList>
    </citation>
    <scope>NUCLEOTIDE SEQUENCE [LARGE SCALE GENOMIC DNA]</scope>
    <source>
        <strain evidence="2">CIP 111030</strain>
    </source>
</reference>
<protein>
    <submittedName>
        <fullName evidence="1">Signal transduction protein TRAP</fullName>
    </submittedName>
</protein>
<dbReference type="Gene3D" id="3.30.70.100">
    <property type="match status" value="1"/>
</dbReference>
<dbReference type="EMBL" id="CAJEWE010000010">
    <property type="protein sequence ID" value="CAD2078437.1"/>
    <property type="molecule type" value="Genomic_DNA"/>
</dbReference>
<organism evidence="1 2">
    <name type="scientific">Phocicoccus schoeneichii</name>
    <dbReference type="NCBI Taxonomy" id="1812261"/>
    <lineage>
        <taxon>Bacteria</taxon>
        <taxon>Bacillati</taxon>
        <taxon>Bacillota</taxon>
        <taxon>Bacilli</taxon>
        <taxon>Bacillales</taxon>
        <taxon>Salinicoccaceae</taxon>
        <taxon>Phocicoccus</taxon>
    </lineage>
</organism>